<dbReference type="NCBIfam" id="TIGR00254">
    <property type="entry name" value="GGDEF"/>
    <property type="match status" value="1"/>
</dbReference>
<dbReference type="CDD" id="cd01949">
    <property type="entry name" value="GGDEF"/>
    <property type="match status" value="1"/>
</dbReference>
<dbReference type="InterPro" id="IPR029787">
    <property type="entry name" value="Nucleotide_cyclase"/>
</dbReference>
<feature type="transmembrane region" description="Helical" evidence="1">
    <location>
        <begin position="47"/>
        <end position="66"/>
    </location>
</feature>
<dbReference type="PANTHER" id="PTHR33121:SF70">
    <property type="entry name" value="SIGNALING PROTEIN YKOW"/>
    <property type="match status" value="1"/>
</dbReference>
<feature type="domain" description="GGDEF" evidence="3">
    <location>
        <begin position="262"/>
        <end position="400"/>
    </location>
</feature>
<dbReference type="SUPFAM" id="SSF141868">
    <property type="entry name" value="EAL domain-like"/>
    <property type="match status" value="1"/>
</dbReference>
<dbReference type="InterPro" id="IPR050706">
    <property type="entry name" value="Cyclic-di-GMP_PDE-like"/>
</dbReference>
<evidence type="ECO:0000256" key="1">
    <source>
        <dbReference type="SAM" id="Phobius"/>
    </source>
</evidence>
<evidence type="ECO:0000259" key="3">
    <source>
        <dbReference type="PROSITE" id="PS50887"/>
    </source>
</evidence>
<evidence type="ECO:0000313" key="5">
    <source>
        <dbReference type="Proteomes" id="UP001157440"/>
    </source>
</evidence>
<keyword evidence="1" id="KW-0472">Membrane</keyword>
<keyword evidence="1" id="KW-1133">Transmembrane helix</keyword>
<dbReference type="EMBL" id="BSPL01000018">
    <property type="protein sequence ID" value="GLS71727.1"/>
    <property type="molecule type" value="Genomic_DNA"/>
</dbReference>
<dbReference type="SUPFAM" id="SSF55073">
    <property type="entry name" value="Nucleotide cyclase"/>
    <property type="match status" value="1"/>
</dbReference>
<dbReference type="PROSITE" id="PS50887">
    <property type="entry name" value="GGDEF"/>
    <property type="match status" value="1"/>
</dbReference>
<dbReference type="CDD" id="cd01948">
    <property type="entry name" value="EAL"/>
    <property type="match status" value="1"/>
</dbReference>
<proteinExistence type="predicted"/>
<dbReference type="Pfam" id="PF00563">
    <property type="entry name" value="EAL"/>
    <property type="match status" value="1"/>
</dbReference>
<keyword evidence="5" id="KW-1185">Reference proteome</keyword>
<evidence type="ECO:0000259" key="2">
    <source>
        <dbReference type="PROSITE" id="PS50883"/>
    </source>
</evidence>
<dbReference type="FunFam" id="3.30.70.270:FF:000001">
    <property type="entry name" value="Diguanylate cyclase domain protein"/>
    <property type="match status" value="1"/>
</dbReference>
<keyword evidence="1" id="KW-0812">Transmembrane</keyword>
<dbReference type="GO" id="GO:0071111">
    <property type="term" value="F:cyclic-guanylate-specific phosphodiesterase activity"/>
    <property type="evidence" value="ECO:0007669"/>
    <property type="project" value="InterPro"/>
</dbReference>
<dbReference type="InterPro" id="IPR001633">
    <property type="entry name" value="EAL_dom"/>
</dbReference>
<organism evidence="4 5">
    <name type="scientific">Methylobacterium tardum</name>
    <dbReference type="NCBI Taxonomy" id="374432"/>
    <lineage>
        <taxon>Bacteria</taxon>
        <taxon>Pseudomonadati</taxon>
        <taxon>Pseudomonadota</taxon>
        <taxon>Alphaproteobacteria</taxon>
        <taxon>Hyphomicrobiales</taxon>
        <taxon>Methylobacteriaceae</taxon>
        <taxon>Methylobacterium</taxon>
    </lineage>
</organism>
<dbReference type="InterPro" id="IPR043128">
    <property type="entry name" value="Rev_trsase/Diguanyl_cyclase"/>
</dbReference>
<feature type="transmembrane region" description="Helical" evidence="1">
    <location>
        <begin position="153"/>
        <end position="171"/>
    </location>
</feature>
<protein>
    <submittedName>
        <fullName evidence="4">GGDEF-domain containing protein</fullName>
    </submittedName>
</protein>
<gene>
    <name evidence="4" type="ORF">GCM10007890_37400</name>
</gene>
<feature type="domain" description="EAL" evidence="2">
    <location>
        <begin position="409"/>
        <end position="658"/>
    </location>
</feature>
<dbReference type="AlphaFoldDB" id="A0AA37WU21"/>
<dbReference type="SMART" id="SM00267">
    <property type="entry name" value="GGDEF"/>
    <property type="match status" value="1"/>
</dbReference>
<name>A0AA37WU21_9HYPH</name>
<dbReference type="InterPro" id="IPR035919">
    <property type="entry name" value="EAL_sf"/>
</dbReference>
<dbReference type="Gene3D" id="3.30.70.270">
    <property type="match status" value="1"/>
</dbReference>
<sequence>MSEMSTATLDQLDCEIGKRWFQRRSSILHEAFKAQHAHSTREEMGRACQLVGMLYIAFGAMDALLISDMLPYLMALRVLIGGAYVIGIVAQVRRGVATRILELQCCLGIYVGFVAWLLLAAQSSDANAILYYAGYGLIFMLVANLFFNLSSEFALISSGLITTTFLIWATIFSDSTIYVICFGSLYVLSFLLTMFLNFKYNRERYRVYLNACRAELRQREIVLRGEELFRLSTTDVLTGLSNRRAIDGVLQELWLAKTTSGQTFGMLLIDVDFFKLYNDRYGHQQGDRCLAALGEVMRSAADRRRYALGRFGGEEFAALFPATSTEQVLAFAEEVRQAVEALQIPHAARRDALSTVTVSIGAAFSADAAGDKPERTVTAADLALYVAKEEGRNRARVFNARMLHGAEGDDLGAETLRSAVADGRISAVFQPIVDVSTGRIWAAEALMRLKDAEGRAISPEAFIPVAERTGVILEMGAWILREACDLLASEPALPIVSVNVSARQIDDPDFVGTVEAVVRAAGIAPSRLALEITESGQISGNPEVARLMDRLSESGIRVWLDDFGTGFAGLTCLSELRFDMVKIDRFFVQSCDTPRGAKLLKNIIDLVGNCSQRPIVEGVEEARQIELVSSFGVDLFQGYHLGRPMSRHELKRRLADQPNPEEPFDLTAAFGDCVVHSTA</sequence>
<feature type="transmembrane region" description="Helical" evidence="1">
    <location>
        <begin position="72"/>
        <end position="89"/>
    </location>
</feature>
<dbReference type="Pfam" id="PF00990">
    <property type="entry name" value="GGDEF"/>
    <property type="match status" value="1"/>
</dbReference>
<feature type="transmembrane region" description="Helical" evidence="1">
    <location>
        <begin position="177"/>
        <end position="198"/>
    </location>
</feature>
<feature type="transmembrane region" description="Helical" evidence="1">
    <location>
        <begin position="101"/>
        <end position="122"/>
    </location>
</feature>
<dbReference type="Proteomes" id="UP001157440">
    <property type="component" value="Unassembled WGS sequence"/>
</dbReference>
<dbReference type="PROSITE" id="PS50883">
    <property type="entry name" value="EAL"/>
    <property type="match status" value="1"/>
</dbReference>
<dbReference type="InterPro" id="IPR000160">
    <property type="entry name" value="GGDEF_dom"/>
</dbReference>
<comment type="caution">
    <text evidence="4">The sequence shown here is derived from an EMBL/GenBank/DDBJ whole genome shotgun (WGS) entry which is preliminary data.</text>
</comment>
<feature type="transmembrane region" description="Helical" evidence="1">
    <location>
        <begin position="128"/>
        <end position="146"/>
    </location>
</feature>
<reference evidence="5" key="1">
    <citation type="journal article" date="2019" name="Int. J. Syst. Evol. Microbiol.">
        <title>The Global Catalogue of Microorganisms (GCM) 10K type strain sequencing project: providing services to taxonomists for standard genome sequencing and annotation.</title>
        <authorList>
            <consortium name="The Broad Institute Genomics Platform"/>
            <consortium name="The Broad Institute Genome Sequencing Center for Infectious Disease"/>
            <person name="Wu L."/>
            <person name="Ma J."/>
        </authorList>
    </citation>
    <scope>NUCLEOTIDE SEQUENCE [LARGE SCALE GENOMIC DNA]</scope>
    <source>
        <strain evidence="5">NBRC 103632</strain>
    </source>
</reference>
<dbReference type="SMART" id="SM00052">
    <property type="entry name" value="EAL"/>
    <property type="match status" value="1"/>
</dbReference>
<dbReference type="Gene3D" id="3.20.20.450">
    <property type="entry name" value="EAL domain"/>
    <property type="match status" value="1"/>
</dbReference>
<dbReference type="PANTHER" id="PTHR33121">
    <property type="entry name" value="CYCLIC DI-GMP PHOSPHODIESTERASE PDEF"/>
    <property type="match status" value="1"/>
</dbReference>
<dbReference type="RefSeq" id="WP_238198846.1">
    <property type="nucleotide sequence ID" value="NZ_BSPL01000018.1"/>
</dbReference>
<evidence type="ECO:0000313" key="4">
    <source>
        <dbReference type="EMBL" id="GLS71727.1"/>
    </source>
</evidence>
<accession>A0AA37WU21</accession>